<sequence>MARRRVWFEFRDLLVEFVPMTDGVDCLHGLREWVAFQYLNHTLQDQVKFYASPAEQRANRPLNLDTKVDGLGLEIEHPILVDAPFTFGSIYVCMFGLRPDAPRLERDQLLNKINTSLTRDLRRFVLLAAPHGSGKRSILLLFAQRYPELHCIDVMLMRNSSPNDALRQHGLDICGKESSLSEDEQHVILIEDAQRNYEDKAFWKALITEAPSWLPSNIRFIISASHALESPIELQSIRTFGRTDFLLSDEEAREFLALPGVGLPEKMKDGKDKLAELLVRECGGLVGALRVAVTNLSKNFRSSPTPSESELLSYVLSYDCLECMERCFCRPTQPTSSEFLMKCLALSPNAVPLSPKIAEENKECFMILKKTGVLVQENKQLVRFSSPMAERFYFKRLVPRFAHFDPKSVRELITKVLGSLSASALRASVDGSHGFPDEITFRQQLMKGIALNTTYTCSTCPELPRVFPVAATDNRGVVFFVNASQKWGLEFFVDGGNAQDYTSQFAPGGRYAALEVDDYAVVDLRGNATGIIPDGVASKGKLVSVFFKLGDFSRCQCIFSMDETRHDIDLS</sequence>
<dbReference type="InterPro" id="IPR027417">
    <property type="entry name" value="P-loop_NTPase"/>
</dbReference>
<dbReference type="SUPFAM" id="SSF52540">
    <property type="entry name" value="P-loop containing nucleoside triphosphate hydrolases"/>
    <property type="match status" value="1"/>
</dbReference>
<dbReference type="AlphaFoldDB" id="A0A6G0QQ24"/>
<evidence type="ECO:0000313" key="1">
    <source>
        <dbReference type="EMBL" id="KAE9296754.1"/>
    </source>
</evidence>
<protein>
    <submittedName>
        <fullName evidence="1">Uncharacterized protein</fullName>
    </submittedName>
</protein>
<dbReference type="Proteomes" id="UP000486351">
    <property type="component" value="Unassembled WGS sequence"/>
</dbReference>
<name>A0A6G0QQ24_9STRA</name>
<accession>A0A6G0QQ24</accession>
<organism evidence="1 2">
    <name type="scientific">Phytophthora fragariae</name>
    <dbReference type="NCBI Taxonomy" id="53985"/>
    <lineage>
        <taxon>Eukaryota</taxon>
        <taxon>Sar</taxon>
        <taxon>Stramenopiles</taxon>
        <taxon>Oomycota</taxon>
        <taxon>Peronosporomycetes</taxon>
        <taxon>Peronosporales</taxon>
        <taxon>Peronosporaceae</taxon>
        <taxon>Phytophthora</taxon>
    </lineage>
</organism>
<evidence type="ECO:0000313" key="2">
    <source>
        <dbReference type="Proteomes" id="UP000486351"/>
    </source>
</evidence>
<gene>
    <name evidence="1" type="ORF">PF008_g23918</name>
</gene>
<dbReference type="EMBL" id="QXFY01002482">
    <property type="protein sequence ID" value="KAE9296754.1"/>
    <property type="molecule type" value="Genomic_DNA"/>
</dbReference>
<proteinExistence type="predicted"/>
<comment type="caution">
    <text evidence="1">The sequence shown here is derived from an EMBL/GenBank/DDBJ whole genome shotgun (WGS) entry which is preliminary data.</text>
</comment>
<reference evidence="1 2" key="1">
    <citation type="submission" date="2018-09" db="EMBL/GenBank/DDBJ databases">
        <title>Genomic investigation of the strawberry pathogen Phytophthora fragariae indicates pathogenicity is determined by transcriptional variation in three key races.</title>
        <authorList>
            <person name="Adams T.M."/>
            <person name="Armitage A.D."/>
            <person name="Sobczyk M.K."/>
            <person name="Bates H.J."/>
            <person name="Dunwell J.M."/>
            <person name="Nellist C.F."/>
            <person name="Harrison R.J."/>
        </authorList>
    </citation>
    <scope>NUCLEOTIDE SEQUENCE [LARGE SCALE GENOMIC DNA]</scope>
    <source>
        <strain evidence="1 2">NOV-77</strain>
    </source>
</reference>